<organism evidence="2 3">
    <name type="scientific">Mycobacterium senriense</name>
    <dbReference type="NCBI Taxonomy" id="2775496"/>
    <lineage>
        <taxon>Bacteria</taxon>
        <taxon>Bacillati</taxon>
        <taxon>Actinomycetota</taxon>
        <taxon>Actinomycetes</taxon>
        <taxon>Mycobacteriales</taxon>
        <taxon>Mycobacteriaceae</taxon>
        <taxon>Mycobacterium</taxon>
        <taxon>Mycobacterium avium complex (MAC)</taxon>
    </lineage>
</organism>
<feature type="region of interest" description="Disordered" evidence="1">
    <location>
        <begin position="37"/>
        <end position="70"/>
    </location>
</feature>
<gene>
    <name evidence="2" type="ORF">MTY59_52700</name>
</gene>
<sequence length="70" mass="7307">MRDQLGVTAMHTVEYTDGEYTPAPVRGNLVLAAPPLHARKPTAPSGLPGDPEGQTPAMVSGNTPNQAWVA</sequence>
<evidence type="ECO:0000256" key="1">
    <source>
        <dbReference type="SAM" id="MobiDB-lite"/>
    </source>
</evidence>
<protein>
    <submittedName>
        <fullName evidence="2">Uncharacterized protein</fullName>
    </submittedName>
</protein>
<evidence type="ECO:0000313" key="2">
    <source>
        <dbReference type="EMBL" id="BCZ25415.1"/>
    </source>
</evidence>
<evidence type="ECO:0000313" key="3">
    <source>
        <dbReference type="Proteomes" id="UP000826012"/>
    </source>
</evidence>
<name>A0ABN6INH3_9MYCO</name>
<keyword evidence="3" id="KW-1185">Reference proteome</keyword>
<dbReference type="Proteomes" id="UP000826012">
    <property type="component" value="Chromosome"/>
</dbReference>
<dbReference type="EMBL" id="AP024828">
    <property type="protein sequence ID" value="BCZ25415.1"/>
    <property type="molecule type" value="Genomic_DNA"/>
</dbReference>
<feature type="compositionally biased region" description="Polar residues" evidence="1">
    <location>
        <begin position="60"/>
        <end position="70"/>
    </location>
</feature>
<proteinExistence type="predicted"/>
<reference evidence="2 3" key="1">
    <citation type="submission" date="2021-07" db="EMBL/GenBank/DDBJ databases">
        <title>Complete genome sequence of nontuberculous Mycobacterium sp. TY59.</title>
        <authorList>
            <person name="Fukushima K."/>
        </authorList>
    </citation>
    <scope>NUCLEOTIDE SEQUENCE [LARGE SCALE GENOMIC DNA]</scope>
    <source>
        <strain evidence="2 3">TY59</strain>
    </source>
</reference>
<accession>A0ABN6INH3</accession>